<evidence type="ECO:0000256" key="1">
    <source>
        <dbReference type="ARBA" id="ARBA00022499"/>
    </source>
</evidence>
<evidence type="ECO:0000256" key="6">
    <source>
        <dbReference type="SAM" id="Coils"/>
    </source>
</evidence>
<evidence type="ECO:0000259" key="7">
    <source>
        <dbReference type="PROSITE" id="PS50144"/>
    </source>
</evidence>
<evidence type="ECO:0000256" key="2">
    <source>
        <dbReference type="ARBA" id="ARBA00022703"/>
    </source>
</evidence>
<dbReference type="Pfam" id="PF21355">
    <property type="entry name" value="TRAF-mep_MATH"/>
    <property type="match status" value="1"/>
</dbReference>
<reference evidence="9" key="1">
    <citation type="submission" date="2021-02" db="EMBL/GenBank/DDBJ databases">
        <authorList>
            <person name="Nowell W R."/>
        </authorList>
    </citation>
    <scope>NUCLEOTIDE SEQUENCE</scope>
    <source>
        <strain evidence="9">Ploen Becks lab</strain>
    </source>
</reference>
<dbReference type="Gene3D" id="2.60.210.10">
    <property type="entry name" value="Apoptosis, Tumor Necrosis Factor Receptor Associated Protein 2, Chain A"/>
    <property type="match status" value="1"/>
</dbReference>
<evidence type="ECO:0000256" key="5">
    <source>
        <dbReference type="PROSITE-ProRule" id="PRU00042"/>
    </source>
</evidence>
<dbReference type="PROSITE" id="PS50157">
    <property type="entry name" value="ZINC_FINGER_C2H2_2"/>
    <property type="match status" value="1"/>
</dbReference>
<dbReference type="InterPro" id="IPR049342">
    <property type="entry name" value="TRAF1-6_MATH_dom"/>
</dbReference>
<keyword evidence="4 6" id="KW-0175">Coiled coil</keyword>
<dbReference type="SMART" id="SM00061">
    <property type="entry name" value="MATH"/>
    <property type="match status" value="1"/>
</dbReference>
<dbReference type="OrthoDB" id="6499288at2759"/>
<proteinExistence type="predicted"/>
<dbReference type="GO" id="GO:0006915">
    <property type="term" value="P:apoptotic process"/>
    <property type="evidence" value="ECO:0007669"/>
    <property type="project" value="UniProtKB-KW"/>
</dbReference>
<dbReference type="AlphaFoldDB" id="A0A814ITF9"/>
<dbReference type="PIRSF" id="PIRSF015614">
    <property type="entry name" value="TRAF"/>
    <property type="match status" value="1"/>
</dbReference>
<dbReference type="GO" id="GO:0007165">
    <property type="term" value="P:signal transduction"/>
    <property type="evidence" value="ECO:0007669"/>
    <property type="project" value="InterPro"/>
</dbReference>
<comment type="caution">
    <text evidence="9">The sequence shown here is derived from an EMBL/GenBank/DDBJ whole genome shotgun (WGS) entry which is preliminary data.</text>
</comment>
<dbReference type="PROSITE" id="PS50144">
    <property type="entry name" value="MATH"/>
    <property type="match status" value="1"/>
</dbReference>
<keyword evidence="5" id="KW-0862">Zinc</keyword>
<evidence type="ECO:0000259" key="8">
    <source>
        <dbReference type="PROSITE" id="PS50157"/>
    </source>
</evidence>
<evidence type="ECO:0000313" key="9">
    <source>
        <dbReference type="EMBL" id="CAF1028650.1"/>
    </source>
</evidence>
<accession>A0A814ITF9</accession>
<dbReference type="GO" id="GO:0005164">
    <property type="term" value="F:tumor necrosis factor receptor binding"/>
    <property type="evidence" value="ECO:0007669"/>
    <property type="project" value="TreeGrafter"/>
</dbReference>
<evidence type="ECO:0000256" key="3">
    <source>
        <dbReference type="ARBA" id="ARBA00022843"/>
    </source>
</evidence>
<dbReference type="GO" id="GO:0008270">
    <property type="term" value="F:zinc ion binding"/>
    <property type="evidence" value="ECO:0007669"/>
    <property type="project" value="UniProtKB-KW"/>
</dbReference>
<dbReference type="InterPro" id="IPR012227">
    <property type="entry name" value="TNF_rcpt-assoc_TRAF_met"/>
</dbReference>
<dbReference type="GO" id="GO:0009898">
    <property type="term" value="C:cytoplasmic side of plasma membrane"/>
    <property type="evidence" value="ECO:0007669"/>
    <property type="project" value="TreeGrafter"/>
</dbReference>
<dbReference type="InterPro" id="IPR013087">
    <property type="entry name" value="Znf_C2H2_type"/>
</dbReference>
<evidence type="ECO:0008006" key="11">
    <source>
        <dbReference type="Google" id="ProtNLM"/>
    </source>
</evidence>
<dbReference type="PANTHER" id="PTHR10131">
    <property type="entry name" value="TNF RECEPTOR ASSOCIATED FACTOR"/>
    <property type="match status" value="1"/>
</dbReference>
<dbReference type="SUPFAM" id="SSF57850">
    <property type="entry name" value="RING/U-box"/>
    <property type="match status" value="1"/>
</dbReference>
<keyword evidence="10" id="KW-1185">Reference proteome</keyword>
<dbReference type="InterPro" id="IPR008974">
    <property type="entry name" value="TRAF-like"/>
</dbReference>
<evidence type="ECO:0000256" key="4">
    <source>
        <dbReference type="ARBA" id="ARBA00023054"/>
    </source>
</evidence>
<dbReference type="FunFam" id="2.60.210.10:FF:000001">
    <property type="entry name" value="TNF receptor-associated factor"/>
    <property type="match status" value="1"/>
</dbReference>
<dbReference type="PANTHER" id="PTHR10131:SF138">
    <property type="entry name" value="RE66324P"/>
    <property type="match status" value="1"/>
</dbReference>
<name>A0A814ITF9_9BILA</name>
<dbReference type="EMBL" id="CAJNOC010004637">
    <property type="protein sequence ID" value="CAF1028650.1"/>
    <property type="molecule type" value="Genomic_DNA"/>
</dbReference>
<dbReference type="GO" id="GO:0042981">
    <property type="term" value="P:regulation of apoptotic process"/>
    <property type="evidence" value="ECO:0007669"/>
    <property type="project" value="InterPro"/>
</dbReference>
<dbReference type="Proteomes" id="UP000663879">
    <property type="component" value="Unassembled WGS sequence"/>
</dbReference>
<dbReference type="SUPFAM" id="SSF49599">
    <property type="entry name" value="TRAF domain-like"/>
    <property type="match status" value="1"/>
</dbReference>
<feature type="coiled-coil region" evidence="6">
    <location>
        <begin position="237"/>
        <end position="267"/>
    </location>
</feature>
<evidence type="ECO:0000313" key="10">
    <source>
        <dbReference type="Proteomes" id="UP000663879"/>
    </source>
</evidence>
<keyword evidence="5" id="KW-0479">Metal-binding</keyword>
<dbReference type="InterPro" id="IPR002083">
    <property type="entry name" value="MATH/TRAF_dom"/>
</dbReference>
<keyword evidence="1" id="KW-1017">Isopeptide bond</keyword>
<protein>
    <recommendedName>
        <fullName evidence="11">TNF receptor-associated factor</fullName>
    </recommendedName>
</protein>
<dbReference type="InterPro" id="IPR013083">
    <property type="entry name" value="Znf_RING/FYVE/PHD"/>
</dbReference>
<keyword evidence="2" id="KW-0053">Apoptosis</keyword>
<feature type="domain" description="MATH" evidence="7">
    <location>
        <begin position="295"/>
        <end position="444"/>
    </location>
</feature>
<keyword evidence="5" id="KW-0863">Zinc-finger</keyword>
<dbReference type="GO" id="GO:0043122">
    <property type="term" value="P:regulation of canonical NF-kappaB signal transduction"/>
    <property type="evidence" value="ECO:0007669"/>
    <property type="project" value="TreeGrafter"/>
</dbReference>
<feature type="domain" description="C2H2-type" evidence="8">
    <location>
        <begin position="118"/>
        <end position="145"/>
    </location>
</feature>
<keyword evidence="3" id="KW-0832">Ubl conjugation</keyword>
<gene>
    <name evidence="9" type="ORF">OXX778_LOCUS17750</name>
</gene>
<sequence>MDTINTSFSKQNILEYPPLDSSDIDEKFKCPECKEVIVNAHQADDCGCQYCDTCLTKIISSSKICKKCGQHVNDYKLPDKNLQNKIYKINVECLFMDCSWSGTLKEYIAHYKTHSDTDKCEYCLKIFDSKQELERHLDLKSGDCPKQLIPCEFNKICQEHILREQYAEHLHKNQLNHLKLTYEYFERELAKVKDIEINYKLKNLNDKDTDIPSGTVTHLSNKVDMLKNTQNGLIYDIDKIAKSNDKLKTENLNLKQQVIEYKNLAQELHKTLALTQVSLLTLEERLINLEKTSFDGSLLWKITNVHERMQEAKSGRQISFYSPPFYTNRNGYKMCSRIYLNGDGNGRNTHLSLFFVILRGENDALLRWPFRQKVTFILIDQSLSESRENVIDAFRPDPNSSSFKRPTSDMNIASGLPVFCPLGKFMSSDHEYIKDNTMFIKIAVDVKDLNEI</sequence>
<dbReference type="Gene3D" id="3.30.40.10">
    <property type="entry name" value="Zinc/RING finger domain, C3HC4 (zinc finger)"/>
    <property type="match status" value="1"/>
</dbReference>
<organism evidence="9 10">
    <name type="scientific">Brachionus calyciflorus</name>
    <dbReference type="NCBI Taxonomy" id="104777"/>
    <lineage>
        <taxon>Eukaryota</taxon>
        <taxon>Metazoa</taxon>
        <taxon>Spiralia</taxon>
        <taxon>Gnathifera</taxon>
        <taxon>Rotifera</taxon>
        <taxon>Eurotatoria</taxon>
        <taxon>Monogononta</taxon>
        <taxon>Pseudotrocha</taxon>
        <taxon>Ploima</taxon>
        <taxon>Brachionidae</taxon>
        <taxon>Brachionus</taxon>
    </lineage>
</organism>